<dbReference type="Pfam" id="PF00534">
    <property type="entry name" value="Glycos_transf_1"/>
    <property type="match status" value="1"/>
</dbReference>
<organism evidence="1 2">
    <name type="scientific">Bacteroides thetaiotaomicron</name>
    <dbReference type="NCBI Taxonomy" id="818"/>
    <lineage>
        <taxon>Bacteria</taxon>
        <taxon>Pseudomonadati</taxon>
        <taxon>Bacteroidota</taxon>
        <taxon>Bacteroidia</taxon>
        <taxon>Bacteroidales</taxon>
        <taxon>Bacteroidaceae</taxon>
        <taxon>Bacteroides</taxon>
    </lineage>
</organism>
<dbReference type="CDD" id="cd03801">
    <property type="entry name" value="GT4_PimA-like"/>
    <property type="match status" value="1"/>
</dbReference>
<evidence type="ECO:0000313" key="1">
    <source>
        <dbReference type="EMBL" id="KAB4475253.1"/>
    </source>
</evidence>
<sequence>MSCVSFIIVYIINVVLNLHRFMKVLFVPPMAFPLEIGGFQHQVRQIFDGLKSRGIEVDWYNLILTNIRDYDIVHFHSISSAFIPICHTAKSLGIPVVITPMFGSRKLSDNKLKMINLISNLPYMFVDHKSMRELISSATHLVTLTQFEKDRFARFFNVDLNNISIIGNGIDESFFSQPCSNVEIPLDNYILIVGRIEHNKNQESIIKIAKKEKYNLLIVGETGIGSESYTQNCKKIAEGSESIVFWGAEKDREVMKTIYQKAKMTVIPSFSEMYPLVALESLSQNTAVLCTNRCGLYPKTMDGLFYTSPEYKILEKKITEVYDKAEIPITKKIDSWLDIADQHIILYESILA</sequence>
<dbReference type="Proteomes" id="UP000436858">
    <property type="component" value="Unassembled WGS sequence"/>
</dbReference>
<protein>
    <submittedName>
        <fullName evidence="1">Glycosyltransferase family 4 protein</fullName>
    </submittedName>
</protein>
<dbReference type="InterPro" id="IPR001296">
    <property type="entry name" value="Glyco_trans_1"/>
</dbReference>
<keyword evidence="1" id="KW-0808">Transferase</keyword>
<gene>
    <name evidence="1" type="ORF">GAN91_22250</name>
</gene>
<dbReference type="PANTHER" id="PTHR45947">
    <property type="entry name" value="SULFOQUINOVOSYL TRANSFERASE SQD2"/>
    <property type="match status" value="1"/>
</dbReference>
<proteinExistence type="predicted"/>
<dbReference type="PANTHER" id="PTHR45947:SF3">
    <property type="entry name" value="SULFOQUINOVOSYL TRANSFERASE SQD2"/>
    <property type="match status" value="1"/>
</dbReference>
<dbReference type="AlphaFoldDB" id="A0A6I0SIK7"/>
<evidence type="ECO:0000313" key="2">
    <source>
        <dbReference type="Proteomes" id="UP000436858"/>
    </source>
</evidence>
<dbReference type="GO" id="GO:0016757">
    <property type="term" value="F:glycosyltransferase activity"/>
    <property type="evidence" value="ECO:0007669"/>
    <property type="project" value="InterPro"/>
</dbReference>
<dbReference type="Pfam" id="PF13439">
    <property type="entry name" value="Glyco_transf_4"/>
    <property type="match status" value="1"/>
</dbReference>
<comment type="caution">
    <text evidence="1">The sequence shown here is derived from an EMBL/GenBank/DDBJ whole genome shotgun (WGS) entry which is preliminary data.</text>
</comment>
<dbReference type="InterPro" id="IPR028098">
    <property type="entry name" value="Glyco_trans_4-like_N"/>
</dbReference>
<dbReference type="InterPro" id="IPR050194">
    <property type="entry name" value="Glycosyltransferase_grp1"/>
</dbReference>
<reference evidence="1 2" key="1">
    <citation type="journal article" date="2019" name="Nat. Med.">
        <title>A library of human gut bacterial isolates paired with longitudinal multiomics data enables mechanistic microbiome research.</title>
        <authorList>
            <person name="Poyet M."/>
            <person name="Groussin M."/>
            <person name="Gibbons S.M."/>
            <person name="Avila-Pacheco J."/>
            <person name="Jiang X."/>
            <person name="Kearney S.M."/>
            <person name="Perrotta A.R."/>
            <person name="Berdy B."/>
            <person name="Zhao S."/>
            <person name="Lieberman T.D."/>
            <person name="Swanson P.K."/>
            <person name="Smith M."/>
            <person name="Roesemann S."/>
            <person name="Alexander J.E."/>
            <person name="Rich S.A."/>
            <person name="Livny J."/>
            <person name="Vlamakis H."/>
            <person name="Clish C."/>
            <person name="Bullock K."/>
            <person name="Deik A."/>
            <person name="Scott J."/>
            <person name="Pierce K.A."/>
            <person name="Xavier R.J."/>
            <person name="Alm E.J."/>
        </authorList>
    </citation>
    <scope>NUCLEOTIDE SEQUENCE [LARGE SCALE GENOMIC DNA]</scope>
    <source>
        <strain evidence="1 2">BIOML-A162</strain>
    </source>
</reference>
<dbReference type="Gene3D" id="3.40.50.2000">
    <property type="entry name" value="Glycogen Phosphorylase B"/>
    <property type="match status" value="2"/>
</dbReference>
<name>A0A6I0SIK7_BACT4</name>
<dbReference type="EMBL" id="WCRY01000028">
    <property type="protein sequence ID" value="KAB4475253.1"/>
    <property type="molecule type" value="Genomic_DNA"/>
</dbReference>
<dbReference type="SUPFAM" id="SSF53756">
    <property type="entry name" value="UDP-Glycosyltransferase/glycogen phosphorylase"/>
    <property type="match status" value="1"/>
</dbReference>
<accession>A0A6I0SIK7</accession>